<organism evidence="2 3">
    <name type="scientific">Rhodopseudomonas julia</name>
    <dbReference type="NCBI Taxonomy" id="200617"/>
    <lineage>
        <taxon>Bacteria</taxon>
        <taxon>Pseudomonadati</taxon>
        <taxon>Pseudomonadota</taxon>
        <taxon>Alphaproteobacteria</taxon>
        <taxon>Hyphomicrobiales</taxon>
        <taxon>Nitrobacteraceae</taxon>
        <taxon>Rhodopseudomonas</taxon>
    </lineage>
</organism>
<name>A0ABU0C2S3_9BRAD</name>
<dbReference type="EMBL" id="JAUSUK010000001">
    <property type="protein sequence ID" value="MDQ0324216.1"/>
    <property type="molecule type" value="Genomic_DNA"/>
</dbReference>
<reference evidence="2 3" key="1">
    <citation type="submission" date="2023-07" db="EMBL/GenBank/DDBJ databases">
        <title>Genomic Encyclopedia of Type Strains, Phase IV (KMG-IV): sequencing the most valuable type-strain genomes for metagenomic binning, comparative biology and taxonomic classification.</title>
        <authorList>
            <person name="Goeker M."/>
        </authorList>
    </citation>
    <scope>NUCLEOTIDE SEQUENCE [LARGE SCALE GENOMIC DNA]</scope>
    <source>
        <strain evidence="2 3">DSM 11549</strain>
    </source>
</reference>
<accession>A0ABU0C2S3</accession>
<evidence type="ECO:0000313" key="2">
    <source>
        <dbReference type="EMBL" id="MDQ0324216.1"/>
    </source>
</evidence>
<dbReference type="Proteomes" id="UP001230253">
    <property type="component" value="Unassembled WGS sequence"/>
</dbReference>
<comment type="caution">
    <text evidence="2">The sequence shown here is derived from an EMBL/GenBank/DDBJ whole genome shotgun (WGS) entry which is preliminary data.</text>
</comment>
<keyword evidence="3" id="KW-1185">Reference proteome</keyword>
<sequence length="370" mass="39944">MDVEIDYSRLPKGVADGLREAEETVSQLGRADAQHAFAYGEAFAKAQDLILSEASGLEPQEKKAFAKAWYKKLRFTPRHVANFIAVHHNLQPYRARAVTVGIAPTVLFTVATAPAEKVEAVISSFEEGRPMKVAEVQAFLRGGAAEEDPSEAGGLKVLADIGARNARFQAKLTARWLVEALPPILTAAEQKLSDRAVVRRKLADRIIARAGMASRSLHGLLATDLAYRADEDREAAPAVPEEWRKLPLLLFHLQERKSWPKGDDFHAWLSGEVIPALLWAAEGAVPAKLHRRALAVLEGEGAAQTGHPAAIAGEPADEIALHEPAEADAEEASVLNVEPAPEPTAAPAPRKRRTRRPKNDNTNAASAAAA</sequence>
<protein>
    <submittedName>
        <fullName evidence="2">Uncharacterized protein</fullName>
    </submittedName>
</protein>
<gene>
    <name evidence="2" type="ORF">J2R99_000065</name>
</gene>
<feature type="region of interest" description="Disordered" evidence="1">
    <location>
        <begin position="323"/>
        <end position="370"/>
    </location>
</feature>
<proteinExistence type="predicted"/>
<dbReference type="RefSeq" id="WP_307152531.1">
    <property type="nucleotide sequence ID" value="NZ_JAUSUK010000001.1"/>
</dbReference>
<evidence type="ECO:0000313" key="3">
    <source>
        <dbReference type="Proteomes" id="UP001230253"/>
    </source>
</evidence>
<evidence type="ECO:0000256" key="1">
    <source>
        <dbReference type="SAM" id="MobiDB-lite"/>
    </source>
</evidence>